<accession>A0A376UDN0</accession>
<dbReference type="Proteomes" id="UP000254079">
    <property type="component" value="Unassembled WGS sequence"/>
</dbReference>
<dbReference type="InterPro" id="IPR036619">
    <property type="entry name" value="NinB_sf"/>
</dbReference>
<proteinExistence type="predicted"/>
<dbReference type="SUPFAM" id="SSF103370">
    <property type="entry name" value="NinB"/>
    <property type="match status" value="1"/>
</dbReference>
<gene>
    <name evidence="1" type="ORF">NCTC8622_06552</name>
</gene>
<sequence>MTIYITELITGLLVIAGLFYLGEREVMKKLTFEIRSPAHQQNAIHAVQQILPDPTKPIVVTIQERNRSLDQNRKLWACLGDVSRQVEWHGRWLDAESWKCVFTAALKQQDVVPNLAGNGFVVIGQPTSRMRVSEFAELLELIQAFGTERGVKWSDEARLALEWKARWGDRAA</sequence>
<dbReference type="InterPro" id="IPR008711">
    <property type="entry name" value="Recombinase_NinB"/>
</dbReference>
<dbReference type="Gene3D" id="1.10.3790.10">
    <property type="entry name" value="NinB"/>
    <property type="match status" value="1"/>
</dbReference>
<protein>
    <submittedName>
        <fullName evidence="1">Recombination protein ninB from phage origin</fullName>
    </submittedName>
</protein>
<evidence type="ECO:0000313" key="1">
    <source>
        <dbReference type="EMBL" id="STI87397.1"/>
    </source>
</evidence>
<name>A0A376UDN0_ECOLX</name>
<reference evidence="1 2" key="1">
    <citation type="submission" date="2018-06" db="EMBL/GenBank/DDBJ databases">
        <authorList>
            <consortium name="Pathogen Informatics"/>
            <person name="Doyle S."/>
        </authorList>
    </citation>
    <scope>NUCLEOTIDE SEQUENCE [LARGE SCALE GENOMIC DNA]</scope>
    <source>
        <strain evidence="1 2">NCTC8622</strain>
    </source>
</reference>
<dbReference type="EMBL" id="UGCP01000002">
    <property type="protein sequence ID" value="STI87397.1"/>
    <property type="molecule type" value="Genomic_DNA"/>
</dbReference>
<evidence type="ECO:0000313" key="2">
    <source>
        <dbReference type="Proteomes" id="UP000254079"/>
    </source>
</evidence>
<dbReference type="Pfam" id="PF05772">
    <property type="entry name" value="NinB"/>
    <property type="match status" value="1"/>
</dbReference>
<organism evidence="1 2">
    <name type="scientific">Escherichia coli</name>
    <dbReference type="NCBI Taxonomy" id="562"/>
    <lineage>
        <taxon>Bacteria</taxon>
        <taxon>Pseudomonadati</taxon>
        <taxon>Pseudomonadota</taxon>
        <taxon>Gammaproteobacteria</taxon>
        <taxon>Enterobacterales</taxon>
        <taxon>Enterobacteriaceae</taxon>
        <taxon>Escherichia</taxon>
    </lineage>
</organism>
<dbReference type="AlphaFoldDB" id="A0A376UDN0"/>